<evidence type="ECO:0000313" key="12">
    <source>
        <dbReference type="Proteomes" id="UP000663829"/>
    </source>
</evidence>
<evidence type="ECO:0000256" key="7">
    <source>
        <dbReference type="PROSITE-ProRule" id="PRU01363"/>
    </source>
</evidence>
<dbReference type="Gene3D" id="3.40.50.720">
    <property type="entry name" value="NAD(P)-binding Rossmann-like Domain"/>
    <property type="match status" value="2"/>
</dbReference>
<dbReference type="Pfam" id="PF08242">
    <property type="entry name" value="Methyltransf_12"/>
    <property type="match status" value="1"/>
</dbReference>
<dbReference type="UniPathway" id="UPA00094"/>
<feature type="region of interest" description="N-terminal hotdog fold" evidence="7">
    <location>
        <begin position="352"/>
        <end position="476"/>
    </location>
</feature>
<dbReference type="Pfam" id="PF00107">
    <property type="entry name" value="ADH_zinc_N"/>
    <property type="match status" value="1"/>
</dbReference>
<dbReference type="SUPFAM" id="SSF53335">
    <property type="entry name" value="S-adenosyl-L-methionine-dependent methyltransferases"/>
    <property type="match status" value="1"/>
</dbReference>
<dbReference type="FunFam" id="3.40.50.720:FF:000209">
    <property type="entry name" value="Polyketide synthase Pks12"/>
    <property type="match status" value="1"/>
</dbReference>
<dbReference type="InterPro" id="IPR013217">
    <property type="entry name" value="Methyltransf_12"/>
</dbReference>
<dbReference type="InterPro" id="IPR042104">
    <property type="entry name" value="PKS_dehydratase_sf"/>
</dbReference>
<evidence type="ECO:0000259" key="8">
    <source>
        <dbReference type="PROSITE" id="PS50075"/>
    </source>
</evidence>
<dbReference type="PROSITE" id="PS50075">
    <property type="entry name" value="CARRIER"/>
    <property type="match status" value="1"/>
</dbReference>
<dbReference type="CDD" id="cd05274">
    <property type="entry name" value="KR_FAS_SDR_x"/>
    <property type="match status" value="1"/>
</dbReference>
<keyword evidence="4" id="KW-0521">NADP</keyword>
<dbReference type="PROSITE" id="PS52019">
    <property type="entry name" value="PKS_MFAS_DH"/>
    <property type="match status" value="1"/>
</dbReference>
<dbReference type="InterPro" id="IPR049900">
    <property type="entry name" value="PKS_mFAS_DH"/>
</dbReference>
<dbReference type="InterPro" id="IPR036736">
    <property type="entry name" value="ACP-like_sf"/>
</dbReference>
<dbReference type="Gene3D" id="3.40.366.10">
    <property type="entry name" value="Malonyl-Coenzyme A Acyl Carrier Protein, domain 2"/>
    <property type="match status" value="1"/>
</dbReference>
<dbReference type="Gene3D" id="3.10.129.110">
    <property type="entry name" value="Polyketide synthase dehydratase"/>
    <property type="match status" value="1"/>
</dbReference>
<evidence type="ECO:0000313" key="10">
    <source>
        <dbReference type="EMBL" id="CAF1147408.1"/>
    </source>
</evidence>
<dbReference type="InterPro" id="IPR011032">
    <property type="entry name" value="GroES-like_sf"/>
</dbReference>
<evidence type="ECO:0008006" key="13">
    <source>
        <dbReference type="Google" id="ProtNLM"/>
    </source>
</evidence>
<dbReference type="Pfam" id="PF00550">
    <property type="entry name" value="PP-binding"/>
    <property type="match status" value="1"/>
</dbReference>
<dbReference type="Pfam" id="PF08240">
    <property type="entry name" value="ADH_N"/>
    <property type="match status" value="1"/>
</dbReference>
<dbReference type="InterPro" id="IPR013154">
    <property type="entry name" value="ADH-like_N"/>
</dbReference>
<evidence type="ECO:0000256" key="2">
    <source>
        <dbReference type="ARBA" id="ARBA00022553"/>
    </source>
</evidence>
<dbReference type="InterPro" id="IPR016036">
    <property type="entry name" value="Malonyl_transacylase_ACP-bd"/>
</dbReference>
<dbReference type="InterPro" id="IPR020806">
    <property type="entry name" value="PKS_PP-bd"/>
</dbReference>
<feature type="active site" description="Proton donor; for dehydratase activity" evidence="7">
    <location>
        <position position="558"/>
    </location>
</feature>
<evidence type="ECO:0000256" key="5">
    <source>
        <dbReference type="ARBA" id="ARBA00023268"/>
    </source>
</evidence>
<protein>
    <recommendedName>
        <fullName evidence="13">Carrier domain-containing protein</fullName>
    </recommendedName>
</protein>
<dbReference type="GO" id="GO:0031177">
    <property type="term" value="F:phosphopantetheine binding"/>
    <property type="evidence" value="ECO:0007669"/>
    <property type="project" value="InterPro"/>
</dbReference>
<keyword evidence="3" id="KW-0808">Transferase</keyword>
<dbReference type="GO" id="GO:0006633">
    <property type="term" value="P:fatty acid biosynthetic process"/>
    <property type="evidence" value="ECO:0007669"/>
    <property type="project" value="UniProtKB-UniPathway"/>
</dbReference>
<dbReference type="InterPro" id="IPR013968">
    <property type="entry name" value="PKS_KR"/>
</dbReference>
<dbReference type="Pfam" id="PF14765">
    <property type="entry name" value="PS-DH"/>
    <property type="match status" value="1"/>
</dbReference>
<dbReference type="InterPro" id="IPR020807">
    <property type="entry name" value="PKS_DH"/>
</dbReference>
<evidence type="ECO:0000259" key="9">
    <source>
        <dbReference type="PROSITE" id="PS52019"/>
    </source>
</evidence>
<organism evidence="10 12">
    <name type="scientific">Didymodactylos carnosus</name>
    <dbReference type="NCBI Taxonomy" id="1234261"/>
    <lineage>
        <taxon>Eukaryota</taxon>
        <taxon>Metazoa</taxon>
        <taxon>Spiralia</taxon>
        <taxon>Gnathifera</taxon>
        <taxon>Rotifera</taxon>
        <taxon>Eurotatoria</taxon>
        <taxon>Bdelloidea</taxon>
        <taxon>Philodinida</taxon>
        <taxon>Philodinidae</taxon>
        <taxon>Didymodactylos</taxon>
    </lineage>
</organism>
<evidence type="ECO:0000256" key="3">
    <source>
        <dbReference type="ARBA" id="ARBA00022679"/>
    </source>
</evidence>
<dbReference type="SMART" id="SM00822">
    <property type="entry name" value="PKS_KR"/>
    <property type="match status" value="1"/>
</dbReference>
<dbReference type="InterPro" id="IPR050444">
    <property type="entry name" value="Polyketide_Synthase"/>
</dbReference>
<dbReference type="Pfam" id="PF21089">
    <property type="entry name" value="PKS_DH_N"/>
    <property type="match status" value="1"/>
</dbReference>
<dbReference type="InterPro" id="IPR057326">
    <property type="entry name" value="KR_dom"/>
</dbReference>
<evidence type="ECO:0000256" key="1">
    <source>
        <dbReference type="ARBA" id="ARBA00022450"/>
    </source>
</evidence>
<keyword evidence="1" id="KW-0596">Phosphopantetheine</keyword>
<dbReference type="SMART" id="SM00826">
    <property type="entry name" value="PKS_DH"/>
    <property type="match status" value="1"/>
</dbReference>
<dbReference type="InterPro" id="IPR009081">
    <property type="entry name" value="PP-bd_ACP"/>
</dbReference>
<dbReference type="SUPFAM" id="SSF55048">
    <property type="entry name" value="Probable ACP-binding domain of malonyl-CoA ACP transacylase"/>
    <property type="match status" value="1"/>
</dbReference>
<dbReference type="CDD" id="cd05195">
    <property type="entry name" value="enoyl_red"/>
    <property type="match status" value="1"/>
</dbReference>
<dbReference type="OrthoDB" id="329835at2759"/>
<proteinExistence type="predicted"/>
<dbReference type="SMART" id="SM00827">
    <property type="entry name" value="PKS_AT"/>
    <property type="match status" value="1"/>
</dbReference>
<sequence>MGKTLYLNVESFRRSIDVSDLIYRECSGHSLIDDIGLFGSADGPNPMAVYEIAYTLPALVFLQIGLVDMYRELGVSCAAVFGHSFGEMAAGYAANICTRKQCIQTAYHRARILRQVDGRGAMMAVSCSSEHIQPLLDNHEKMWIAAYNGPNSLTLGGVHESITSISNELTKQNVFNRILKINSAYHTPLMTSVRAEAISIFKQTLAGYAVPSIPYFSTVTGQWKDAGFDENYTFDGIEGPVLFDVAVQQCLERFGADTTVFLEMSAHPVLSSYLTENGSKYNLCTLHRQQSEIETTLKTLANLRIYGFSPAKANISKVYPAMTASPSRLPHYSPYPFQRQYCVKEDPAHRLQRMVPIWHSLAGRPFAHPYTTFQTKLSLKSHVWIPDHCVQGPAVFPAAAYIELCMEVFNCMCLTSIYIEKALILPTDPNIYRTARVVLDDSSQSHISMYSKLNEYDSGNWTKHMTASKGDSSPSSTASMPEWSKDLKSRCSLATIEQKDVYGRFSSVGLDYGPYFQCIQTLHQGDNEAYAHLNIAHLPKPLVNSKQSRFSVHPAILDCAFQVLLGTQRYFYTAYVPTFIERIEWRIETSELPRDLYVYARTKDTGSKQVLTGDIFVVDEQQDRLVGMIIGFEATALGQSNQPQPLYSLRYQNIETPMTTTTTSELNIVEIPTMVKEQETLFDDACSAYIAAFLASNPFDTETVEKWPIHRQRYWQWLHSTIESKTIVPNAIELIDQEQCKALHFEAQAIHRVGKNLSLLLSDNFAVQNVFFGENDSLMADLYSKSMTFEPYTLILAQRLVDQFKLIQEQHPSESSRVFSIIELGAGTGALTAAILEKLYQQTSIIQENRLIYVFTDVSGKFLSDAKKRFSTIYPCIQYQLCNLDADLSTQKLNLYSFDVVCAFDVLHVAQDLRLCLNRAQQLLKPNGYLLCIELTRPWTWIEFFFGLFAGWWHFTDTTTRSTCFLTVSKWQQLLSESGFQSVQIENEGQTEFAHSLLSARRSDWTTTRTVTSPVTMVDTTEATDSGLDSHMEKLLELAQSLRTVTEPTTVFVLTLTTTPPMGAALTGFTRVWANEATQHAICSIEFDVLELKAKHVWLDRIQTIVANTWEREFVVRQQSIFVPRHIPRSLRNALTTKTKTDDHESDASSNQQQRQSFRLEIDTIGQLQTLKYRSFSSTTSLSPDDVQVEVHASALNFKDLMLALGMLQNPMGFDSETLRYQYGSVNLGLEFSGVVTGLGATALETFQIGDQVFGFADHCFSSQVTTHRHFVVKTPSHLSHTDAVSLPIVFATVYAALMAKAQLKRDETVLIHSAAGGVGQAAIQLSQFVGAHVICTVGSDEKREFLKKTYGCTQFANSHSTAEWKADVLKLTDGRGVDIVLNSLKGDAISAGLECLRTGGRFVEIGKVDILNHSKLDMNLLLRDLTFFSVQIDILMQSQTERIQQYLHAVRTLAAEKHISPIVDSIYELKDTEMAFRFLMSGQHKGKLILNMQTNPPNVYPSSSIYSPTVCYILSGGTGALGLQLVQHMSTHGARQFILLSRQGAASLRMSDAATLGRLERFGIRIYVGKADVAKREDIARVLREAHENMFISLAKVSILHLAMVLDDAPIGKLNLQRIQNVMQCKVQGAITLLQSIPENQLEHVIFFSSAASTFGNPSQANYSAANAFLDAYAGQLSRTSKRKVRVINLGLVEDVGILAEDWKLKQILTAKGFAGGLTSSGVAQVVDHAFLVDDDDEYQMLYGNFQMEDLVHSYPMLKTRLEHLINHTISNSNGGAGASSNGTEVTVQSVAAYISTLLATSNLDVSESLTVQGLDSLLAVELSAGLTKQFGIVLSQLVLLGGLSVKQIVESVTS</sequence>
<dbReference type="Gene3D" id="3.90.180.10">
    <property type="entry name" value="Medium-chain alcohol dehydrogenases, catalytic domain"/>
    <property type="match status" value="1"/>
</dbReference>
<keyword evidence="5" id="KW-0511">Multifunctional enzyme</keyword>
<dbReference type="InterPro" id="IPR014043">
    <property type="entry name" value="Acyl_transferase_dom"/>
</dbReference>
<dbReference type="EMBL" id="CAJOBC010006787">
    <property type="protein sequence ID" value="CAF3911014.1"/>
    <property type="molecule type" value="Genomic_DNA"/>
</dbReference>
<dbReference type="SUPFAM" id="SSF50129">
    <property type="entry name" value="GroES-like"/>
    <property type="match status" value="1"/>
</dbReference>
<dbReference type="SMART" id="SM00829">
    <property type="entry name" value="PKS_ER"/>
    <property type="match status" value="1"/>
</dbReference>
<dbReference type="GO" id="GO:0044550">
    <property type="term" value="P:secondary metabolite biosynthetic process"/>
    <property type="evidence" value="ECO:0007669"/>
    <property type="project" value="UniProtKB-ARBA"/>
</dbReference>
<dbReference type="SUPFAM" id="SSF47336">
    <property type="entry name" value="ACP-like"/>
    <property type="match status" value="1"/>
</dbReference>
<keyword evidence="6" id="KW-0012">Acyltransferase</keyword>
<dbReference type="GO" id="GO:0016491">
    <property type="term" value="F:oxidoreductase activity"/>
    <property type="evidence" value="ECO:0007669"/>
    <property type="project" value="InterPro"/>
</dbReference>
<feature type="active site" description="Proton acceptor; for dehydratase activity" evidence="7">
    <location>
        <position position="388"/>
    </location>
</feature>
<evidence type="ECO:0000256" key="6">
    <source>
        <dbReference type="ARBA" id="ARBA00023315"/>
    </source>
</evidence>
<comment type="caution">
    <text evidence="10">The sequence shown here is derived from an EMBL/GenBank/DDBJ whole genome shotgun (WGS) entry which is preliminary data.</text>
</comment>
<accession>A0A814SHJ5</accession>
<dbReference type="Proteomes" id="UP000663829">
    <property type="component" value="Unassembled WGS sequence"/>
</dbReference>
<feature type="domain" description="PKS/mFAS DH" evidence="9">
    <location>
        <begin position="352"/>
        <end position="643"/>
    </location>
</feature>
<dbReference type="Pfam" id="PF00698">
    <property type="entry name" value="Acyl_transf_1"/>
    <property type="match status" value="1"/>
</dbReference>
<dbReference type="GO" id="GO:0016746">
    <property type="term" value="F:acyltransferase activity"/>
    <property type="evidence" value="ECO:0007669"/>
    <property type="project" value="UniProtKB-KW"/>
</dbReference>
<dbReference type="InterPro" id="IPR029063">
    <property type="entry name" value="SAM-dependent_MTases_sf"/>
</dbReference>
<dbReference type="SUPFAM" id="SSF51735">
    <property type="entry name" value="NAD(P)-binding Rossmann-fold domains"/>
    <property type="match status" value="2"/>
</dbReference>
<dbReference type="InterPro" id="IPR001227">
    <property type="entry name" value="Ac_transferase_dom_sf"/>
</dbReference>
<dbReference type="InterPro" id="IPR016035">
    <property type="entry name" value="Acyl_Trfase/lysoPLipase"/>
</dbReference>
<dbReference type="InterPro" id="IPR020843">
    <property type="entry name" value="ER"/>
</dbReference>
<dbReference type="PANTHER" id="PTHR45681:SF6">
    <property type="entry name" value="POLYKETIDE SYNTHASE 37"/>
    <property type="match status" value="1"/>
</dbReference>
<dbReference type="SMART" id="SM00823">
    <property type="entry name" value="PKS_PP"/>
    <property type="match status" value="1"/>
</dbReference>
<feature type="domain" description="Carrier" evidence="8">
    <location>
        <begin position="1783"/>
        <end position="1856"/>
    </location>
</feature>
<keyword evidence="12" id="KW-1185">Reference proteome</keyword>
<gene>
    <name evidence="10" type="ORF">GPM918_LOCUS21003</name>
    <name evidence="11" type="ORF">SRO942_LOCUS21000</name>
</gene>
<dbReference type="EMBL" id="CAJNOQ010006787">
    <property type="protein sequence ID" value="CAF1147408.1"/>
    <property type="molecule type" value="Genomic_DNA"/>
</dbReference>
<dbReference type="InterPro" id="IPR049551">
    <property type="entry name" value="PKS_DH_C"/>
</dbReference>
<dbReference type="Gene3D" id="3.40.50.150">
    <property type="entry name" value="Vaccinia Virus protein VP39"/>
    <property type="match status" value="1"/>
</dbReference>
<dbReference type="InterPro" id="IPR036291">
    <property type="entry name" value="NAD(P)-bd_dom_sf"/>
</dbReference>
<reference evidence="10" key="1">
    <citation type="submission" date="2021-02" db="EMBL/GenBank/DDBJ databases">
        <authorList>
            <person name="Nowell W R."/>
        </authorList>
    </citation>
    <scope>NUCLEOTIDE SEQUENCE</scope>
</reference>
<dbReference type="Gene3D" id="1.10.1200.10">
    <property type="entry name" value="ACP-like"/>
    <property type="match status" value="1"/>
</dbReference>
<feature type="region of interest" description="C-terminal hotdog fold" evidence="7">
    <location>
        <begin position="492"/>
        <end position="643"/>
    </location>
</feature>
<keyword evidence="2" id="KW-0597">Phosphoprotein</keyword>
<name>A0A814SHJ5_9BILA</name>
<dbReference type="Pfam" id="PF08659">
    <property type="entry name" value="KR"/>
    <property type="match status" value="1"/>
</dbReference>
<evidence type="ECO:0000256" key="4">
    <source>
        <dbReference type="ARBA" id="ARBA00022857"/>
    </source>
</evidence>
<evidence type="ECO:0000313" key="11">
    <source>
        <dbReference type="EMBL" id="CAF3911014.1"/>
    </source>
</evidence>
<dbReference type="PANTHER" id="PTHR45681">
    <property type="entry name" value="POLYKETIDE SYNTHASE 44-RELATED"/>
    <property type="match status" value="1"/>
</dbReference>
<dbReference type="SUPFAM" id="SSF52151">
    <property type="entry name" value="FabD/lysophospholipase-like"/>
    <property type="match status" value="1"/>
</dbReference>
<dbReference type="InterPro" id="IPR049552">
    <property type="entry name" value="PKS_DH_N"/>
</dbReference>
<dbReference type="Proteomes" id="UP000681722">
    <property type="component" value="Unassembled WGS sequence"/>
</dbReference>
<dbReference type="InterPro" id="IPR013149">
    <property type="entry name" value="ADH-like_C"/>
</dbReference>